<name>A0A212QQP3_9CHLR</name>
<dbReference type="RefSeq" id="WP_088570584.1">
    <property type="nucleotide sequence ID" value="NZ_FYEK01000018.1"/>
</dbReference>
<dbReference type="CDD" id="cd00518">
    <property type="entry name" value="H2MP"/>
    <property type="match status" value="1"/>
</dbReference>
<keyword evidence="4" id="KW-0378">Hydrolase</keyword>
<keyword evidence="2 5" id="KW-0645">Protease</keyword>
<dbReference type="Proteomes" id="UP000197025">
    <property type="component" value="Unassembled WGS sequence"/>
</dbReference>
<dbReference type="NCBIfam" id="TIGR00072">
    <property type="entry name" value="hydrog_prot"/>
    <property type="match status" value="1"/>
</dbReference>
<evidence type="ECO:0000256" key="1">
    <source>
        <dbReference type="ARBA" id="ARBA00006814"/>
    </source>
</evidence>
<dbReference type="GO" id="GO:0016485">
    <property type="term" value="P:protein processing"/>
    <property type="evidence" value="ECO:0007669"/>
    <property type="project" value="TreeGrafter"/>
</dbReference>
<evidence type="ECO:0000256" key="4">
    <source>
        <dbReference type="ARBA" id="ARBA00022801"/>
    </source>
</evidence>
<protein>
    <submittedName>
        <fullName evidence="5">Hydrogenase maturation protease</fullName>
    </submittedName>
</protein>
<dbReference type="Pfam" id="PF01750">
    <property type="entry name" value="HycI"/>
    <property type="match status" value="1"/>
</dbReference>
<dbReference type="PANTHER" id="PTHR30302">
    <property type="entry name" value="HYDROGENASE 1 MATURATION PROTEASE"/>
    <property type="match status" value="1"/>
</dbReference>
<dbReference type="GO" id="GO:0008047">
    <property type="term" value="F:enzyme activator activity"/>
    <property type="evidence" value="ECO:0007669"/>
    <property type="project" value="InterPro"/>
</dbReference>
<gene>
    <name evidence="5" type="ORF">SAMN02746019_00003930</name>
</gene>
<dbReference type="InterPro" id="IPR000671">
    <property type="entry name" value="Peptidase_A31"/>
</dbReference>
<proteinExistence type="inferred from homology"/>
<dbReference type="InterPro" id="IPR023430">
    <property type="entry name" value="Pept_HybD-like_dom_sf"/>
</dbReference>
<accession>A0A212QQP3</accession>
<organism evidence="5 6">
    <name type="scientific">Thermoflexus hugenholtzii JAD2</name>
    <dbReference type="NCBI Taxonomy" id="877466"/>
    <lineage>
        <taxon>Bacteria</taxon>
        <taxon>Bacillati</taxon>
        <taxon>Chloroflexota</taxon>
        <taxon>Thermoflexia</taxon>
        <taxon>Thermoflexales</taxon>
        <taxon>Thermoflexaceae</taxon>
        <taxon>Thermoflexus</taxon>
    </lineage>
</organism>
<dbReference type="GO" id="GO:0004190">
    <property type="term" value="F:aspartic-type endopeptidase activity"/>
    <property type="evidence" value="ECO:0007669"/>
    <property type="project" value="UniProtKB-KW"/>
</dbReference>
<dbReference type="AlphaFoldDB" id="A0A212QQP3"/>
<evidence type="ECO:0000256" key="3">
    <source>
        <dbReference type="ARBA" id="ARBA00022750"/>
    </source>
</evidence>
<dbReference type="EMBL" id="FYEK01000018">
    <property type="protein sequence ID" value="SNB61760.1"/>
    <property type="molecule type" value="Genomic_DNA"/>
</dbReference>
<evidence type="ECO:0000313" key="6">
    <source>
        <dbReference type="Proteomes" id="UP000197025"/>
    </source>
</evidence>
<dbReference type="Gene3D" id="3.40.50.1450">
    <property type="entry name" value="HybD-like"/>
    <property type="match status" value="1"/>
</dbReference>
<keyword evidence="3" id="KW-0064">Aspartyl protease</keyword>
<dbReference type="PANTHER" id="PTHR30302:SF1">
    <property type="entry name" value="HYDROGENASE 2 MATURATION PROTEASE"/>
    <property type="match status" value="1"/>
</dbReference>
<dbReference type="InParanoid" id="A0A212QQP3"/>
<comment type="similarity">
    <text evidence="1">Belongs to the peptidase A31 family.</text>
</comment>
<evidence type="ECO:0000256" key="2">
    <source>
        <dbReference type="ARBA" id="ARBA00022670"/>
    </source>
</evidence>
<reference evidence="6" key="1">
    <citation type="submission" date="2017-06" db="EMBL/GenBank/DDBJ databases">
        <authorList>
            <person name="Varghese N."/>
            <person name="Submissions S."/>
        </authorList>
    </citation>
    <scope>NUCLEOTIDE SEQUENCE [LARGE SCALE GENOMIC DNA]</scope>
    <source>
        <strain evidence="6">JAD2</strain>
    </source>
</reference>
<sequence>MAILVLGLGNDLLGDDRIGLLAARALRDLLQGQKGVEIVESAGSGLALLDLMAGYERAIVIDAIQTGQVPPGTILEWTVREPLPVRAPSPHATGLPELLAVARALRIPFPEEIRIYAVEVADASTFGGELTPAVRQALPELVRRIRSQLQAWQAAPEGTQGAALRSRGAKIR</sequence>
<keyword evidence="6" id="KW-1185">Reference proteome</keyword>
<dbReference type="SUPFAM" id="SSF53163">
    <property type="entry name" value="HybD-like"/>
    <property type="match status" value="1"/>
</dbReference>
<evidence type="ECO:0000313" key="5">
    <source>
        <dbReference type="EMBL" id="SNB61760.1"/>
    </source>
</evidence>
<dbReference type="OrthoDB" id="9794619at2"/>
<dbReference type="PRINTS" id="PR00446">
    <property type="entry name" value="HYDRGNUPTAKE"/>
</dbReference>